<dbReference type="InterPro" id="IPR036188">
    <property type="entry name" value="FAD/NAD-bd_sf"/>
</dbReference>
<proteinExistence type="inferred from homology"/>
<gene>
    <name evidence="5" type="ORF">JDV02_010237</name>
</gene>
<evidence type="ECO:0000313" key="5">
    <source>
        <dbReference type="EMBL" id="UNI24497.1"/>
    </source>
</evidence>
<dbReference type="InterPro" id="IPR020946">
    <property type="entry name" value="Flavin_mOase-like"/>
</dbReference>
<accession>A0A9Q8VH76</accession>
<dbReference type="SUPFAM" id="SSF51905">
    <property type="entry name" value="FAD/NAD(P)-binding domain"/>
    <property type="match status" value="2"/>
</dbReference>
<evidence type="ECO:0000256" key="4">
    <source>
        <dbReference type="ARBA" id="ARBA00023002"/>
    </source>
</evidence>
<dbReference type="Gene3D" id="3.50.50.60">
    <property type="entry name" value="FAD/NAD(P)-binding domain"/>
    <property type="match status" value="3"/>
</dbReference>
<dbReference type="InterPro" id="IPR051209">
    <property type="entry name" value="FAD-bind_Monooxygenase_sf"/>
</dbReference>
<dbReference type="GO" id="GO:0004499">
    <property type="term" value="F:N,N-dimethylaniline monooxygenase activity"/>
    <property type="evidence" value="ECO:0007669"/>
    <property type="project" value="InterPro"/>
</dbReference>
<keyword evidence="2" id="KW-0285">Flavoprotein</keyword>
<evidence type="ECO:0000256" key="3">
    <source>
        <dbReference type="ARBA" id="ARBA00022827"/>
    </source>
</evidence>
<evidence type="ECO:0000256" key="2">
    <source>
        <dbReference type="ARBA" id="ARBA00022630"/>
    </source>
</evidence>
<evidence type="ECO:0000256" key="1">
    <source>
        <dbReference type="ARBA" id="ARBA00010139"/>
    </source>
</evidence>
<keyword evidence="4" id="KW-0560">Oxidoreductase</keyword>
<protein>
    <recommendedName>
        <fullName evidence="7">Cyclohexanone monooxygenase</fullName>
    </recommendedName>
</protein>
<dbReference type="PANTHER" id="PTHR42877">
    <property type="entry name" value="L-ORNITHINE N(5)-MONOOXYGENASE-RELATED"/>
    <property type="match status" value="1"/>
</dbReference>
<dbReference type="KEGG" id="ptkz:JDV02_010237"/>
<dbReference type="GO" id="GO:0050661">
    <property type="term" value="F:NADP binding"/>
    <property type="evidence" value="ECO:0007669"/>
    <property type="project" value="InterPro"/>
</dbReference>
<dbReference type="Proteomes" id="UP000829364">
    <property type="component" value="Chromosome 12"/>
</dbReference>
<name>A0A9Q8VH76_9HYPO</name>
<dbReference type="Pfam" id="PF00743">
    <property type="entry name" value="FMO-like"/>
    <property type="match status" value="1"/>
</dbReference>
<evidence type="ECO:0000313" key="6">
    <source>
        <dbReference type="Proteomes" id="UP000829364"/>
    </source>
</evidence>
<dbReference type="PANTHER" id="PTHR42877:SF1">
    <property type="entry name" value="FAD-BINDING MONOOXYGENASE STCW"/>
    <property type="match status" value="1"/>
</dbReference>
<dbReference type="GO" id="GO:0050660">
    <property type="term" value="F:flavin adenine dinucleotide binding"/>
    <property type="evidence" value="ECO:0007669"/>
    <property type="project" value="InterPro"/>
</dbReference>
<dbReference type="AlphaFoldDB" id="A0A9Q8VH76"/>
<keyword evidence="6" id="KW-1185">Reference proteome</keyword>
<dbReference type="OrthoDB" id="74360at2759"/>
<sequence length="330" mass="36816">MLTEINSYLKGVVRYFDLDRFIAYNSKVVSARWSTETCTWTVEVENGPSVESEILINACGILNNPKMPEITGLDTFAGQILHTAAWDQSVDLRNKRIGIIGAGASSIQLLPQIQPTAEKVQVFIRTPSWIYPPFALTAGTAASHAYSEEEKETFRWDEDSYLEARKVMEGQFNGMFRIFIKNSLEQKAMRAKVESHMRSIIKDHALQEQLIPKFEMGCRRINPGDSFLVAIQKPNVEPVLDPVDKITEIGVIAGGKLYEADVLVAATGFNTSFRPRFPIIGLDGINLQDLWADEPVSYMGTGVSGFPNYLIFLGPNTPISNGSLMGRFRE</sequence>
<comment type="similarity">
    <text evidence="1">Belongs to the FAD-binding monooxygenase family.</text>
</comment>
<keyword evidence="3" id="KW-0274">FAD</keyword>
<reference evidence="5" key="1">
    <citation type="submission" date="2021-11" db="EMBL/GenBank/DDBJ databases">
        <title>Purpureocillium_takamizusanense_genome.</title>
        <authorList>
            <person name="Nguyen N.-H."/>
        </authorList>
    </citation>
    <scope>NUCLEOTIDE SEQUENCE</scope>
    <source>
        <strain evidence="5">PT3</strain>
    </source>
</reference>
<dbReference type="EMBL" id="CP086365">
    <property type="protein sequence ID" value="UNI24497.1"/>
    <property type="molecule type" value="Genomic_DNA"/>
</dbReference>
<evidence type="ECO:0008006" key="7">
    <source>
        <dbReference type="Google" id="ProtNLM"/>
    </source>
</evidence>
<dbReference type="GeneID" id="72072181"/>
<organism evidence="5 6">
    <name type="scientific">Purpureocillium takamizusanense</name>
    <dbReference type="NCBI Taxonomy" id="2060973"/>
    <lineage>
        <taxon>Eukaryota</taxon>
        <taxon>Fungi</taxon>
        <taxon>Dikarya</taxon>
        <taxon>Ascomycota</taxon>
        <taxon>Pezizomycotina</taxon>
        <taxon>Sordariomycetes</taxon>
        <taxon>Hypocreomycetidae</taxon>
        <taxon>Hypocreales</taxon>
        <taxon>Ophiocordycipitaceae</taxon>
        <taxon>Purpureocillium</taxon>
    </lineage>
</organism>
<dbReference type="RefSeq" id="XP_047847978.1">
    <property type="nucleotide sequence ID" value="XM_047991965.1"/>
</dbReference>